<sequence>MSAQHLPDVDPWNDIDVLALVTLEQLDTLLFRNLVNQRNTNGVLYGGQVIAQAQAAAGATVGPELRCHSLHGYFLRGGDCDRPVIYQVDKTRDGRSFSTRRVTALQNGVPILHMECSFHTGEEGFEHQLTAPAVPQPEDLPTMNELIAAEPERLGAYARYCSEKSGPIDFKLVDWRQLVERLDEPVRRIWLRAPAAAGSDDPAVHQQILTYLSDFWLSGVAMNIHAVAVPGRFYISSLDHALWFHRPAKADEWLLYDTESPSASSGRGLSRGSLYDRSGVLVATVMQEALIRKARGAV</sequence>
<dbReference type="CDD" id="cd03445">
    <property type="entry name" value="Thioesterase_II_repeat2"/>
    <property type="match status" value="1"/>
</dbReference>
<dbReference type="EC" id="3.1.2.20" evidence="5"/>
<dbReference type="EMBL" id="VLKK01000002">
    <property type="protein sequence ID" value="TWH96676.1"/>
    <property type="molecule type" value="Genomic_DNA"/>
</dbReference>
<keyword evidence="12" id="KW-1185">Reference proteome</keyword>
<evidence type="ECO:0000256" key="7">
    <source>
        <dbReference type="ARBA" id="ARBA00071120"/>
    </source>
</evidence>
<evidence type="ECO:0000256" key="4">
    <source>
        <dbReference type="ARBA" id="ARBA00023098"/>
    </source>
</evidence>
<comment type="similarity">
    <text evidence="1">Belongs to the C/M/P thioester hydrolase family.</text>
</comment>
<feature type="domain" description="Acyl-CoA thioesterase-like N-terminal HotDog" evidence="9">
    <location>
        <begin position="40"/>
        <end position="118"/>
    </location>
</feature>
<evidence type="ECO:0000256" key="2">
    <source>
        <dbReference type="ARBA" id="ARBA00011881"/>
    </source>
</evidence>
<dbReference type="CDD" id="cd03444">
    <property type="entry name" value="Thioesterase_II_repeat1"/>
    <property type="match status" value="1"/>
</dbReference>
<comment type="catalytic activity">
    <reaction evidence="6">
        <text>a fatty acyl-CoA + H2O = a fatty acid + CoA + H(+)</text>
        <dbReference type="Rhea" id="RHEA:16781"/>
        <dbReference type="ChEBI" id="CHEBI:15377"/>
        <dbReference type="ChEBI" id="CHEBI:15378"/>
        <dbReference type="ChEBI" id="CHEBI:28868"/>
        <dbReference type="ChEBI" id="CHEBI:57287"/>
        <dbReference type="ChEBI" id="CHEBI:77636"/>
        <dbReference type="EC" id="3.1.2.20"/>
    </reaction>
    <physiologicalReaction direction="left-to-right" evidence="6">
        <dbReference type="Rhea" id="RHEA:16782"/>
    </physiologicalReaction>
</comment>
<evidence type="ECO:0000259" key="10">
    <source>
        <dbReference type="Pfam" id="PF20789"/>
    </source>
</evidence>
<evidence type="ECO:0000256" key="5">
    <source>
        <dbReference type="ARBA" id="ARBA00038894"/>
    </source>
</evidence>
<dbReference type="PANTHER" id="PTHR11066:SF34">
    <property type="entry name" value="ACYL-COENZYME A THIOESTERASE 8"/>
    <property type="match status" value="1"/>
</dbReference>
<evidence type="ECO:0000256" key="6">
    <source>
        <dbReference type="ARBA" id="ARBA00050943"/>
    </source>
</evidence>
<dbReference type="AlphaFoldDB" id="A0A562KMS1"/>
<name>A0A562KMS1_SPHWJ</name>
<keyword evidence="3" id="KW-0378">Hydrolase</keyword>
<dbReference type="InterPro" id="IPR029069">
    <property type="entry name" value="HotDog_dom_sf"/>
</dbReference>
<evidence type="ECO:0000256" key="8">
    <source>
        <dbReference type="ARBA" id="ARBA00079653"/>
    </source>
</evidence>
<evidence type="ECO:0000256" key="3">
    <source>
        <dbReference type="ARBA" id="ARBA00022801"/>
    </source>
</evidence>
<dbReference type="Pfam" id="PF20789">
    <property type="entry name" value="4HBT_3C"/>
    <property type="match status" value="1"/>
</dbReference>
<comment type="subunit">
    <text evidence="2">Homotetramer.</text>
</comment>
<dbReference type="FunFam" id="2.40.160.210:FF:000001">
    <property type="entry name" value="Acyl-CoA thioesterase II"/>
    <property type="match status" value="1"/>
</dbReference>
<gene>
    <name evidence="11" type="ORF">IQ35_00607</name>
</gene>
<dbReference type="SUPFAM" id="SSF54637">
    <property type="entry name" value="Thioesterase/thiol ester dehydrase-isomerase"/>
    <property type="match status" value="2"/>
</dbReference>
<proteinExistence type="inferred from homology"/>
<dbReference type="InterPro" id="IPR042171">
    <property type="entry name" value="Acyl-CoA_hotdog"/>
</dbReference>
<keyword evidence="4" id="KW-0443">Lipid metabolism</keyword>
<feature type="domain" description="Acyl-CoA thioesterase-like C-terminal" evidence="10">
    <location>
        <begin position="138"/>
        <end position="291"/>
    </location>
</feature>
<dbReference type="PANTHER" id="PTHR11066">
    <property type="entry name" value="ACYL-COA THIOESTERASE"/>
    <property type="match status" value="1"/>
</dbReference>
<dbReference type="InterPro" id="IPR003703">
    <property type="entry name" value="Acyl_CoA_thio"/>
</dbReference>
<evidence type="ECO:0000313" key="11">
    <source>
        <dbReference type="EMBL" id="TWH96676.1"/>
    </source>
</evidence>
<dbReference type="GO" id="GO:0009062">
    <property type="term" value="P:fatty acid catabolic process"/>
    <property type="evidence" value="ECO:0007669"/>
    <property type="project" value="TreeGrafter"/>
</dbReference>
<dbReference type="GO" id="GO:0047617">
    <property type="term" value="F:fatty acyl-CoA hydrolase activity"/>
    <property type="evidence" value="ECO:0007669"/>
    <property type="project" value="UniProtKB-EC"/>
</dbReference>
<evidence type="ECO:0000313" key="12">
    <source>
        <dbReference type="Proteomes" id="UP000316624"/>
    </source>
</evidence>
<dbReference type="InterPro" id="IPR049450">
    <property type="entry name" value="ACOT8-like_C"/>
</dbReference>
<organism evidence="11 12">
    <name type="scientific">Sphingobium wenxiniae (strain DSM 21828 / CGMCC 1.7748 / JZ-1)</name>
    <dbReference type="NCBI Taxonomy" id="595605"/>
    <lineage>
        <taxon>Bacteria</taxon>
        <taxon>Pseudomonadati</taxon>
        <taxon>Pseudomonadota</taxon>
        <taxon>Alphaproteobacteria</taxon>
        <taxon>Sphingomonadales</taxon>
        <taxon>Sphingomonadaceae</taxon>
        <taxon>Sphingobium</taxon>
    </lineage>
</organism>
<evidence type="ECO:0000256" key="1">
    <source>
        <dbReference type="ARBA" id="ARBA00006538"/>
    </source>
</evidence>
<reference evidence="11 12" key="1">
    <citation type="journal article" date="2015" name="Stand. Genomic Sci.">
        <title>Genomic Encyclopedia of Bacterial and Archaeal Type Strains, Phase III: the genomes of soil and plant-associated and newly described type strains.</title>
        <authorList>
            <person name="Whitman W.B."/>
            <person name="Woyke T."/>
            <person name="Klenk H.P."/>
            <person name="Zhou Y."/>
            <person name="Lilburn T.G."/>
            <person name="Beck B.J."/>
            <person name="De Vos P."/>
            <person name="Vandamme P."/>
            <person name="Eisen J.A."/>
            <person name="Garrity G."/>
            <person name="Hugenholtz P."/>
            <person name="Kyrpides N.C."/>
        </authorList>
    </citation>
    <scope>NUCLEOTIDE SEQUENCE [LARGE SCALE GENOMIC DNA]</scope>
    <source>
        <strain evidence="11 12">CGMCC 1.7748</strain>
    </source>
</reference>
<protein>
    <recommendedName>
        <fullName evidence="7">Acyl-CoA thioesterase 2</fullName>
        <ecNumber evidence="5">3.1.2.20</ecNumber>
    </recommendedName>
    <alternativeName>
        <fullName evidence="8">Thioesterase II</fullName>
    </alternativeName>
</protein>
<dbReference type="RefSeq" id="WP_021245990.1">
    <property type="nucleotide sequence ID" value="NZ_JACIIY010000009.1"/>
</dbReference>
<dbReference type="GO" id="GO:0006637">
    <property type="term" value="P:acyl-CoA metabolic process"/>
    <property type="evidence" value="ECO:0007669"/>
    <property type="project" value="InterPro"/>
</dbReference>
<dbReference type="InterPro" id="IPR049449">
    <property type="entry name" value="TesB_ACOT8-like_N"/>
</dbReference>
<evidence type="ECO:0000259" key="9">
    <source>
        <dbReference type="Pfam" id="PF13622"/>
    </source>
</evidence>
<dbReference type="Pfam" id="PF13622">
    <property type="entry name" value="4HBT_3"/>
    <property type="match status" value="1"/>
</dbReference>
<dbReference type="Proteomes" id="UP000316624">
    <property type="component" value="Unassembled WGS sequence"/>
</dbReference>
<comment type="caution">
    <text evidence="11">The sequence shown here is derived from an EMBL/GenBank/DDBJ whole genome shotgun (WGS) entry which is preliminary data.</text>
</comment>
<accession>A0A562KMS1</accession>
<dbReference type="Gene3D" id="2.40.160.210">
    <property type="entry name" value="Acyl-CoA thioesterase, double hotdog domain"/>
    <property type="match status" value="1"/>
</dbReference>